<dbReference type="AlphaFoldDB" id="A0A939JZ76"/>
<dbReference type="Proteomes" id="UP000664795">
    <property type="component" value="Unassembled WGS sequence"/>
</dbReference>
<organism evidence="1 2">
    <name type="scientific">Fibrella aquatilis</name>
    <dbReference type="NCBI Taxonomy" id="2817059"/>
    <lineage>
        <taxon>Bacteria</taxon>
        <taxon>Pseudomonadati</taxon>
        <taxon>Bacteroidota</taxon>
        <taxon>Cytophagia</taxon>
        <taxon>Cytophagales</taxon>
        <taxon>Spirosomataceae</taxon>
        <taxon>Fibrella</taxon>
    </lineage>
</organism>
<name>A0A939JZ76_9BACT</name>
<reference evidence="1 2" key="1">
    <citation type="submission" date="2021-03" db="EMBL/GenBank/DDBJ databases">
        <title>Fibrella sp. HMF5036 genome sequencing and assembly.</title>
        <authorList>
            <person name="Kang H."/>
            <person name="Kim H."/>
            <person name="Bae S."/>
            <person name="Joh K."/>
        </authorList>
    </citation>
    <scope>NUCLEOTIDE SEQUENCE [LARGE SCALE GENOMIC DNA]</scope>
    <source>
        <strain evidence="1 2">HMF5036</strain>
    </source>
</reference>
<evidence type="ECO:0000313" key="1">
    <source>
        <dbReference type="EMBL" id="MBO0931133.1"/>
    </source>
</evidence>
<dbReference type="EMBL" id="JAFMYU010000005">
    <property type="protein sequence ID" value="MBO0931133.1"/>
    <property type="molecule type" value="Genomic_DNA"/>
</dbReference>
<gene>
    <name evidence="1" type="ORF">J2I48_09025</name>
</gene>
<comment type="caution">
    <text evidence="1">The sequence shown here is derived from an EMBL/GenBank/DDBJ whole genome shotgun (WGS) entry which is preliminary data.</text>
</comment>
<proteinExistence type="predicted"/>
<keyword evidence="2" id="KW-1185">Reference proteome</keyword>
<accession>A0A939JZ76</accession>
<sequence length="150" mass="17066">MSVLNSWANQYTQLANVTDAINESVQILIKDKQVHQYPQLADQPGFQLQDEAVQEARTTVAHLIENLMAPVASEPEVAYRTAALPDDVLDEYRSRLGQNRTARRRFEKLYEVLQADEPVRDTDKPALDDLVITLDNSRKEIFQKLRQSGG</sequence>
<protein>
    <submittedName>
        <fullName evidence="1">Uncharacterized protein</fullName>
    </submittedName>
</protein>
<dbReference type="RefSeq" id="WP_207335087.1">
    <property type="nucleotide sequence ID" value="NZ_JAFMYU010000005.1"/>
</dbReference>
<evidence type="ECO:0000313" key="2">
    <source>
        <dbReference type="Proteomes" id="UP000664795"/>
    </source>
</evidence>